<sequence>MDFLEAIYYDIIPSQTGQHSPGTLRGWRHGVRQNEAWHLDWPSRQIQVVQSSSIQVSLSDIFLPDGLTQPLISVLRLRRRRERDRRNGNGVASVKWAET</sequence>
<evidence type="ECO:0000313" key="2">
    <source>
        <dbReference type="Proteomes" id="UP000076858"/>
    </source>
</evidence>
<organism evidence="1 2">
    <name type="scientific">Daphnia magna</name>
    <dbReference type="NCBI Taxonomy" id="35525"/>
    <lineage>
        <taxon>Eukaryota</taxon>
        <taxon>Metazoa</taxon>
        <taxon>Ecdysozoa</taxon>
        <taxon>Arthropoda</taxon>
        <taxon>Crustacea</taxon>
        <taxon>Branchiopoda</taxon>
        <taxon>Diplostraca</taxon>
        <taxon>Cladocera</taxon>
        <taxon>Anomopoda</taxon>
        <taxon>Daphniidae</taxon>
        <taxon>Daphnia</taxon>
    </lineage>
</organism>
<name>A0A162S2V8_9CRUS</name>
<gene>
    <name evidence="1" type="ORF">APZ42_012116</name>
</gene>
<dbReference type="Proteomes" id="UP000076858">
    <property type="component" value="Unassembled WGS sequence"/>
</dbReference>
<comment type="caution">
    <text evidence="1">The sequence shown here is derived from an EMBL/GenBank/DDBJ whole genome shotgun (WGS) entry which is preliminary data.</text>
</comment>
<accession>A0A162S2V8</accession>
<proteinExistence type="predicted"/>
<protein>
    <submittedName>
        <fullName evidence="1">Uncharacterized protein</fullName>
    </submittedName>
</protein>
<dbReference type="AlphaFoldDB" id="A0A162S2V8"/>
<keyword evidence="2" id="KW-1185">Reference proteome</keyword>
<evidence type="ECO:0000313" key="1">
    <source>
        <dbReference type="EMBL" id="KZS20971.1"/>
    </source>
</evidence>
<reference evidence="1 2" key="1">
    <citation type="submission" date="2016-03" db="EMBL/GenBank/DDBJ databases">
        <title>EvidentialGene: Evidence-directed Construction of Genes on Genomes.</title>
        <authorList>
            <person name="Gilbert D.G."/>
            <person name="Choi J.-H."/>
            <person name="Mockaitis K."/>
            <person name="Colbourne J."/>
            <person name="Pfrender M."/>
        </authorList>
    </citation>
    <scope>NUCLEOTIDE SEQUENCE [LARGE SCALE GENOMIC DNA]</scope>
    <source>
        <strain evidence="1 2">Xinb3</strain>
        <tissue evidence="1">Complete organism</tissue>
    </source>
</reference>
<dbReference type="EMBL" id="LRGB01000084">
    <property type="protein sequence ID" value="KZS20971.1"/>
    <property type="molecule type" value="Genomic_DNA"/>
</dbReference>